<reference evidence="1" key="1">
    <citation type="submission" date="2022-07" db="EMBL/GenBank/DDBJ databases">
        <authorList>
            <person name="Macas J."/>
            <person name="Novak P."/>
            <person name="Neumann P."/>
        </authorList>
    </citation>
    <scope>NUCLEOTIDE SEQUENCE</scope>
</reference>
<dbReference type="EMBL" id="CAMAPE010000077">
    <property type="protein sequence ID" value="CAH9118529.1"/>
    <property type="molecule type" value="Genomic_DNA"/>
</dbReference>
<dbReference type="Proteomes" id="UP001152484">
    <property type="component" value="Unassembled WGS sequence"/>
</dbReference>
<proteinExistence type="predicted"/>
<organism evidence="1 2">
    <name type="scientific">Cuscuta europaea</name>
    <name type="common">European dodder</name>
    <dbReference type="NCBI Taxonomy" id="41803"/>
    <lineage>
        <taxon>Eukaryota</taxon>
        <taxon>Viridiplantae</taxon>
        <taxon>Streptophyta</taxon>
        <taxon>Embryophyta</taxon>
        <taxon>Tracheophyta</taxon>
        <taxon>Spermatophyta</taxon>
        <taxon>Magnoliopsida</taxon>
        <taxon>eudicotyledons</taxon>
        <taxon>Gunneridae</taxon>
        <taxon>Pentapetalae</taxon>
        <taxon>asterids</taxon>
        <taxon>lamiids</taxon>
        <taxon>Solanales</taxon>
        <taxon>Convolvulaceae</taxon>
        <taxon>Cuscuteae</taxon>
        <taxon>Cuscuta</taxon>
        <taxon>Cuscuta subgen. Cuscuta</taxon>
    </lineage>
</organism>
<sequence length="125" mass="14548">MNMGPRADYLTLYKVSIFLKRGNRGLWPIIYYHPGLRVLEIETLIILSIVVIVLVKCFQVLTSLSQGRPPHSFKWNLKVAATVRCFEKIKGRRRGSCFFRFCFENNSNNAHGYYFLNNYFGGLYA</sequence>
<name>A0A9P1A1H9_CUSEU</name>
<dbReference type="AlphaFoldDB" id="A0A9P1A1H9"/>
<evidence type="ECO:0000313" key="1">
    <source>
        <dbReference type="EMBL" id="CAH9118529.1"/>
    </source>
</evidence>
<keyword evidence="2" id="KW-1185">Reference proteome</keyword>
<accession>A0A9P1A1H9</accession>
<comment type="caution">
    <text evidence="1">The sequence shown here is derived from an EMBL/GenBank/DDBJ whole genome shotgun (WGS) entry which is preliminary data.</text>
</comment>
<protein>
    <submittedName>
        <fullName evidence="1">Uncharacterized protein</fullName>
    </submittedName>
</protein>
<gene>
    <name evidence="1" type="ORF">CEURO_LOCUS21974</name>
</gene>
<evidence type="ECO:0000313" key="2">
    <source>
        <dbReference type="Proteomes" id="UP001152484"/>
    </source>
</evidence>